<protein>
    <submittedName>
        <fullName evidence="2">Glycosyl transferase family 2</fullName>
    </submittedName>
</protein>
<dbReference type="InterPro" id="IPR029044">
    <property type="entry name" value="Nucleotide-diphossugar_trans"/>
</dbReference>
<dbReference type="EMBL" id="FNYK01000062">
    <property type="protein sequence ID" value="SEJ13848.1"/>
    <property type="molecule type" value="Genomic_DNA"/>
</dbReference>
<dbReference type="Gene3D" id="3.90.550.10">
    <property type="entry name" value="Spore Coat Polysaccharide Biosynthesis Protein SpsA, Chain A"/>
    <property type="match status" value="1"/>
</dbReference>
<dbReference type="OrthoDB" id="396512at2"/>
<keyword evidence="2" id="KW-0808">Transferase</keyword>
<proteinExistence type="predicted"/>
<gene>
    <name evidence="2" type="ORF">SAMN04487834_10621</name>
</gene>
<keyword evidence="3" id="KW-1185">Reference proteome</keyword>
<feature type="domain" description="Glycosyltransferase 2-like" evidence="1">
    <location>
        <begin position="54"/>
        <end position="184"/>
    </location>
</feature>
<dbReference type="GO" id="GO:0016758">
    <property type="term" value="F:hexosyltransferase activity"/>
    <property type="evidence" value="ECO:0007669"/>
    <property type="project" value="UniProtKB-ARBA"/>
</dbReference>
<dbReference type="Proteomes" id="UP000183028">
    <property type="component" value="Unassembled WGS sequence"/>
</dbReference>
<dbReference type="PANTHER" id="PTHR22916">
    <property type="entry name" value="GLYCOSYLTRANSFERASE"/>
    <property type="match status" value="1"/>
</dbReference>
<name>A0A1H6WA50_9FIRM</name>
<dbReference type="PANTHER" id="PTHR22916:SF3">
    <property type="entry name" value="UDP-GLCNAC:BETAGAL BETA-1,3-N-ACETYLGLUCOSAMINYLTRANSFERASE-LIKE PROTEIN 1"/>
    <property type="match status" value="1"/>
</dbReference>
<dbReference type="Pfam" id="PF00535">
    <property type="entry name" value="Glycos_transf_2"/>
    <property type="match status" value="1"/>
</dbReference>
<dbReference type="RefSeq" id="WP_074732628.1">
    <property type="nucleotide sequence ID" value="NZ_FNYK01000062.1"/>
</dbReference>
<dbReference type="STRING" id="322505.SAMN04487836_10312"/>
<dbReference type="SUPFAM" id="SSF53448">
    <property type="entry name" value="Nucleotide-diphospho-sugar transferases"/>
    <property type="match status" value="1"/>
</dbReference>
<dbReference type="InterPro" id="IPR001173">
    <property type="entry name" value="Glyco_trans_2-like"/>
</dbReference>
<evidence type="ECO:0000313" key="2">
    <source>
        <dbReference type="EMBL" id="SEJ13848.1"/>
    </source>
</evidence>
<organism evidence="2 3">
    <name type="scientific">Sharpea azabuensis</name>
    <dbReference type="NCBI Taxonomy" id="322505"/>
    <lineage>
        <taxon>Bacteria</taxon>
        <taxon>Bacillati</taxon>
        <taxon>Bacillota</taxon>
        <taxon>Erysipelotrichia</taxon>
        <taxon>Erysipelotrichales</taxon>
        <taxon>Coprobacillaceae</taxon>
        <taxon>Sharpea</taxon>
    </lineage>
</organism>
<reference evidence="3" key="1">
    <citation type="submission" date="2016-10" db="EMBL/GenBank/DDBJ databases">
        <authorList>
            <person name="Varghese N."/>
        </authorList>
    </citation>
    <scope>NUCLEOTIDE SEQUENCE [LARGE SCALE GENOMIC DNA]</scope>
    <source>
        <strain evidence="3">DSM 20406</strain>
    </source>
</reference>
<dbReference type="CDD" id="cd00761">
    <property type="entry name" value="Glyco_tranf_GTA_type"/>
    <property type="match status" value="1"/>
</dbReference>
<sequence>MNRRTIISKILSIIPMRNHMTSQEARELLQACSPCPQGTCVGSNELKVSYDLQIIIPVYNGEKYIEACLKSVKSQKTEYNVLATIINDGSIDNTAKIIEDVICNQCGNIEFELITQPNKGISGARNTALKALKGNYIMFLDSDDLLVDQAIDKLLNTAYTFDLDIVQGNWYEFNIQNNQHNNISVNALSGYPWGKVYKSILFKNFQFPEGYWFEDTPLSFIIAGMDIRYKIIPDTIYAYRLNPEGITYQSQTSNKCIDSYYITELCLEEFPVFGLKYNDRAYDYFLHQSIMNIKRAYCQPKEVRKALFTLTYTLMEEYFCDMHTQDTSLKDIEQCLRQHLFLRFETIVFPN</sequence>
<dbReference type="eggNOG" id="COG0463">
    <property type="taxonomic scope" value="Bacteria"/>
</dbReference>
<evidence type="ECO:0000313" key="3">
    <source>
        <dbReference type="Proteomes" id="UP000183028"/>
    </source>
</evidence>
<accession>A0A1H6WA50</accession>
<dbReference type="AlphaFoldDB" id="A0A1H6WA50"/>
<evidence type="ECO:0000259" key="1">
    <source>
        <dbReference type="Pfam" id="PF00535"/>
    </source>
</evidence>